<dbReference type="Proteomes" id="UP001165121">
    <property type="component" value="Unassembled WGS sequence"/>
</dbReference>
<dbReference type="AlphaFoldDB" id="A0A9W6XDL5"/>
<dbReference type="OrthoDB" id="121821at2759"/>
<name>A0A9W6XDL5_9STRA</name>
<sequence>MRFGLKNAPLVYQAVINNCLWVFVRLSPEEEEAEVDQDVLEFLGLDPSKREDSGSQVFTLTDTVTVFQRNIPAPASLGPVLGRSSYIDDIAHGAPT</sequence>
<reference evidence="1" key="1">
    <citation type="submission" date="2023-04" db="EMBL/GenBank/DDBJ databases">
        <title>Phytophthora fragariaefolia NBRC 109709.</title>
        <authorList>
            <person name="Ichikawa N."/>
            <person name="Sato H."/>
            <person name="Tonouchi N."/>
        </authorList>
    </citation>
    <scope>NUCLEOTIDE SEQUENCE</scope>
    <source>
        <strain evidence="1">NBRC 109709</strain>
    </source>
</reference>
<evidence type="ECO:0000313" key="2">
    <source>
        <dbReference type="Proteomes" id="UP001165121"/>
    </source>
</evidence>
<accession>A0A9W6XDL5</accession>
<organism evidence="1 2">
    <name type="scientific">Phytophthora fragariaefolia</name>
    <dbReference type="NCBI Taxonomy" id="1490495"/>
    <lineage>
        <taxon>Eukaryota</taxon>
        <taxon>Sar</taxon>
        <taxon>Stramenopiles</taxon>
        <taxon>Oomycota</taxon>
        <taxon>Peronosporomycetes</taxon>
        <taxon>Peronosporales</taxon>
        <taxon>Peronosporaceae</taxon>
        <taxon>Phytophthora</taxon>
    </lineage>
</organism>
<protein>
    <submittedName>
        <fullName evidence="1">Unnamed protein product</fullName>
    </submittedName>
</protein>
<keyword evidence="2" id="KW-1185">Reference proteome</keyword>
<proteinExistence type="predicted"/>
<gene>
    <name evidence="1" type="ORF">Pfra01_001014000</name>
</gene>
<comment type="caution">
    <text evidence="1">The sequence shown here is derived from an EMBL/GenBank/DDBJ whole genome shotgun (WGS) entry which is preliminary data.</text>
</comment>
<evidence type="ECO:0000313" key="1">
    <source>
        <dbReference type="EMBL" id="GMF36804.1"/>
    </source>
</evidence>
<dbReference type="EMBL" id="BSXT01000964">
    <property type="protein sequence ID" value="GMF36804.1"/>
    <property type="molecule type" value="Genomic_DNA"/>
</dbReference>